<gene>
    <name evidence="2" type="ORF">BRADI_2g25227v3</name>
</gene>
<dbReference type="EMBL" id="CM000881">
    <property type="protein sequence ID" value="PNT71245.1"/>
    <property type="molecule type" value="Genomic_DNA"/>
</dbReference>
<feature type="compositionally biased region" description="Basic and acidic residues" evidence="1">
    <location>
        <begin position="80"/>
        <end position="93"/>
    </location>
</feature>
<protein>
    <submittedName>
        <fullName evidence="2 3">Uncharacterized protein</fullName>
    </submittedName>
</protein>
<reference evidence="2 3" key="1">
    <citation type="journal article" date="2010" name="Nature">
        <title>Genome sequencing and analysis of the model grass Brachypodium distachyon.</title>
        <authorList>
            <consortium name="International Brachypodium Initiative"/>
        </authorList>
    </citation>
    <scope>NUCLEOTIDE SEQUENCE [LARGE SCALE GENOMIC DNA]</scope>
    <source>
        <strain evidence="2 3">Bd21</strain>
    </source>
</reference>
<proteinExistence type="predicted"/>
<dbReference type="PANTHER" id="PTHR35485">
    <property type="entry name" value="OS01G0888900 PROTEIN"/>
    <property type="match status" value="1"/>
</dbReference>
<feature type="compositionally biased region" description="Low complexity" evidence="1">
    <location>
        <begin position="94"/>
        <end position="106"/>
    </location>
</feature>
<evidence type="ECO:0000313" key="3">
    <source>
        <dbReference type="EnsemblPlants" id="PNT71245"/>
    </source>
</evidence>
<reference evidence="3" key="3">
    <citation type="submission" date="2018-08" db="UniProtKB">
        <authorList>
            <consortium name="EnsemblPlants"/>
        </authorList>
    </citation>
    <scope>IDENTIFICATION</scope>
    <source>
        <strain evidence="3">cv. Bd21</strain>
    </source>
</reference>
<reference evidence="2" key="2">
    <citation type="submission" date="2017-06" db="EMBL/GenBank/DDBJ databases">
        <title>WGS assembly of Brachypodium distachyon.</title>
        <authorList>
            <consortium name="The International Brachypodium Initiative"/>
            <person name="Lucas S."/>
            <person name="Harmon-Smith M."/>
            <person name="Lail K."/>
            <person name="Tice H."/>
            <person name="Grimwood J."/>
            <person name="Bruce D."/>
            <person name="Barry K."/>
            <person name="Shu S."/>
            <person name="Lindquist E."/>
            <person name="Wang M."/>
            <person name="Pitluck S."/>
            <person name="Vogel J.P."/>
            <person name="Garvin D.F."/>
            <person name="Mockler T.C."/>
            <person name="Schmutz J."/>
            <person name="Rokhsar D."/>
            <person name="Bevan M.W."/>
        </authorList>
    </citation>
    <scope>NUCLEOTIDE SEQUENCE</scope>
    <source>
        <strain evidence="2">Bd21</strain>
    </source>
</reference>
<dbReference type="FunCoup" id="A0A2K2DAD7">
    <property type="interactions" value="1"/>
</dbReference>
<organism evidence="2">
    <name type="scientific">Brachypodium distachyon</name>
    <name type="common">Purple false brome</name>
    <name type="synonym">Trachynia distachya</name>
    <dbReference type="NCBI Taxonomy" id="15368"/>
    <lineage>
        <taxon>Eukaryota</taxon>
        <taxon>Viridiplantae</taxon>
        <taxon>Streptophyta</taxon>
        <taxon>Embryophyta</taxon>
        <taxon>Tracheophyta</taxon>
        <taxon>Spermatophyta</taxon>
        <taxon>Magnoliopsida</taxon>
        <taxon>Liliopsida</taxon>
        <taxon>Poales</taxon>
        <taxon>Poaceae</taxon>
        <taxon>BOP clade</taxon>
        <taxon>Pooideae</taxon>
        <taxon>Stipodae</taxon>
        <taxon>Brachypodieae</taxon>
        <taxon>Brachypodium</taxon>
    </lineage>
</organism>
<dbReference type="Gramene" id="PNT71245">
    <property type="protein sequence ID" value="PNT71245"/>
    <property type="gene ID" value="BRADI_2g25227v3"/>
</dbReference>
<evidence type="ECO:0000313" key="4">
    <source>
        <dbReference type="Proteomes" id="UP000008810"/>
    </source>
</evidence>
<dbReference type="InParanoid" id="A0A2K2DAD7"/>
<feature type="compositionally biased region" description="Polar residues" evidence="1">
    <location>
        <begin position="12"/>
        <end position="36"/>
    </location>
</feature>
<dbReference type="ExpressionAtlas" id="A0A2K2DAD7">
    <property type="expression patterns" value="baseline"/>
</dbReference>
<dbReference type="AlphaFoldDB" id="A0A2K2DAD7"/>
<dbReference type="Proteomes" id="UP000008810">
    <property type="component" value="Chromosome 2"/>
</dbReference>
<dbReference type="PANTHER" id="PTHR35485:SF10">
    <property type="entry name" value="OS05G0417600 PROTEIN"/>
    <property type="match status" value="1"/>
</dbReference>
<evidence type="ECO:0000256" key="1">
    <source>
        <dbReference type="SAM" id="MobiDB-lite"/>
    </source>
</evidence>
<feature type="region of interest" description="Disordered" evidence="1">
    <location>
        <begin position="1"/>
        <end position="40"/>
    </location>
</feature>
<keyword evidence="4" id="KW-1185">Reference proteome</keyword>
<name>A0A2K2DAD7_BRADI</name>
<feature type="region of interest" description="Disordered" evidence="1">
    <location>
        <begin position="61"/>
        <end position="111"/>
    </location>
</feature>
<dbReference type="OrthoDB" id="650808at2759"/>
<sequence>MEETTMVYKTADPTNVKNRPNPRTGTHPSFPTNSASFHGLMGSRMEGLIPLLYKAIKDRRSSNRAAYPGRDDPAVDLEDPEQRRRWLEQEVRSPLRAAAPSSSSQGQGHGRNLSLEELAGQVGLSPDRRLRVALPKARSVRVFSCIGAGAA</sequence>
<dbReference type="EnsemblPlants" id="PNT71245">
    <property type="protein sequence ID" value="PNT71245"/>
    <property type="gene ID" value="BRADI_2g25227v3"/>
</dbReference>
<accession>A0A2K2DAD7</accession>
<evidence type="ECO:0000313" key="2">
    <source>
        <dbReference type="EMBL" id="PNT71245.1"/>
    </source>
</evidence>